<accession>A0A1F5SUM9</accession>
<protein>
    <submittedName>
        <fullName evidence="1">Uncharacterized protein</fullName>
    </submittedName>
</protein>
<evidence type="ECO:0000313" key="1">
    <source>
        <dbReference type="EMBL" id="OGF30424.1"/>
    </source>
</evidence>
<proteinExistence type="predicted"/>
<evidence type="ECO:0000313" key="2">
    <source>
        <dbReference type="Proteomes" id="UP000176915"/>
    </source>
</evidence>
<organism evidence="1 2">
    <name type="scientific">Candidatus Falkowbacteria bacterium RIFCSPLOWO2_12_FULL_45_13</name>
    <dbReference type="NCBI Taxonomy" id="1797991"/>
    <lineage>
        <taxon>Bacteria</taxon>
        <taxon>Candidatus Falkowiibacteriota</taxon>
    </lineage>
</organism>
<dbReference type="AlphaFoldDB" id="A0A1F5SUM9"/>
<reference evidence="1 2" key="1">
    <citation type="journal article" date="2016" name="Nat. Commun.">
        <title>Thousands of microbial genomes shed light on interconnected biogeochemical processes in an aquifer system.</title>
        <authorList>
            <person name="Anantharaman K."/>
            <person name="Brown C.T."/>
            <person name="Hug L.A."/>
            <person name="Sharon I."/>
            <person name="Castelle C.J."/>
            <person name="Probst A.J."/>
            <person name="Thomas B.C."/>
            <person name="Singh A."/>
            <person name="Wilkins M.J."/>
            <person name="Karaoz U."/>
            <person name="Brodie E.L."/>
            <person name="Williams K.H."/>
            <person name="Hubbard S.S."/>
            <person name="Banfield J.F."/>
        </authorList>
    </citation>
    <scope>NUCLEOTIDE SEQUENCE [LARGE SCALE GENOMIC DNA]</scope>
</reference>
<dbReference type="Proteomes" id="UP000176915">
    <property type="component" value="Unassembled WGS sequence"/>
</dbReference>
<comment type="caution">
    <text evidence="1">The sequence shown here is derived from an EMBL/GenBank/DDBJ whole genome shotgun (WGS) entry which is preliminary data.</text>
</comment>
<dbReference type="EMBL" id="MFFY01000052">
    <property type="protein sequence ID" value="OGF30424.1"/>
    <property type="molecule type" value="Genomic_DNA"/>
</dbReference>
<name>A0A1F5SUM9_9BACT</name>
<sequence length="181" mass="20625">MSINNYQDLVNKIDNLKKQDKMDLSSDQDLSIAIMNLISIEEHFFFTGIKTGKSNYFDLLNQVRSLRKELLKKIIKDYEGEVWCISKHLLAASMRLMEVGTKQLGQGKKTEAENLFKKAFDLYSLFWAVNMGLIDTGGIKKLDDNMLNKKDEKKTLAAGGQTGLMEKFSDLVKKVIDCCIE</sequence>
<gene>
    <name evidence="1" type="ORF">A3H09_02135</name>
</gene>